<feature type="domain" description="PLD phosphodiesterase" evidence="2">
    <location>
        <begin position="331"/>
        <end position="358"/>
    </location>
</feature>
<comment type="caution">
    <text evidence="3">The sequence shown here is derived from an EMBL/GenBank/DDBJ whole genome shotgun (WGS) entry which is preliminary data.</text>
</comment>
<evidence type="ECO:0000313" key="3">
    <source>
        <dbReference type="EMBL" id="MFC6154727.1"/>
    </source>
</evidence>
<dbReference type="CDD" id="cd09110">
    <property type="entry name" value="PLDc_CLS_1"/>
    <property type="match status" value="1"/>
</dbReference>
<organism evidence="3 4">
    <name type="scientific">Nocardioides yefusunii</name>
    <dbReference type="NCBI Taxonomy" id="2500546"/>
    <lineage>
        <taxon>Bacteria</taxon>
        <taxon>Bacillati</taxon>
        <taxon>Actinomycetota</taxon>
        <taxon>Actinomycetes</taxon>
        <taxon>Propionibacteriales</taxon>
        <taxon>Nocardioidaceae</taxon>
        <taxon>Nocardioides</taxon>
    </lineage>
</organism>
<dbReference type="PANTHER" id="PTHR21248">
    <property type="entry name" value="CARDIOLIPIN SYNTHASE"/>
    <property type="match status" value="1"/>
</dbReference>
<protein>
    <submittedName>
        <fullName evidence="3">Phosphatidylserine/phosphatidylglycerophosphate/ cardiolipin synthase family protein</fullName>
    </submittedName>
</protein>
<dbReference type="Gene3D" id="3.30.870.10">
    <property type="entry name" value="Endonuclease Chain A"/>
    <property type="match status" value="2"/>
</dbReference>
<sequence>MDQTPDEHVRFFKRLFLTIVLTPFLVAIWMTVVDSYRRRGKRSRPFPTVEPETVDLGTHDGSVTVYTYGQDLYDAMLAAIDSAREEIFFETYIWKADEVGDVFKRALVNAAERGVRVHVIYDVFANLVVSPRFKKFPSNIQVLRFPIYTAGWRMLDFRHYGRDHRKILTVDEQVAFVGGYNIGGEYATQWRDTHVAVTGPAVRELRRAFADFWNLHRRNRLRPSAQALTVAPPENWDLPVRVVRNVPRLMMFPIRSMYLDVIDRAGERIWLTQAYFLPDQDFVDALVLAARRGVDVRLLVPLKSNHIVTDWISRGYYSQMLDAGIRILRYQGAMVHAKTATVDGRWTTVGTANIDRLSLSGNYEINLEIVDDELAALMERIFAVDESNSLALSSEEWEARDLHRKFTEYVLAPLRPLL</sequence>
<reference evidence="4" key="1">
    <citation type="journal article" date="2019" name="Int. J. Syst. Evol. Microbiol.">
        <title>The Global Catalogue of Microorganisms (GCM) 10K type strain sequencing project: providing services to taxonomists for standard genome sequencing and annotation.</title>
        <authorList>
            <consortium name="The Broad Institute Genomics Platform"/>
            <consortium name="The Broad Institute Genome Sequencing Center for Infectious Disease"/>
            <person name="Wu L."/>
            <person name="Ma J."/>
        </authorList>
    </citation>
    <scope>NUCLEOTIDE SEQUENCE [LARGE SCALE GENOMIC DNA]</scope>
    <source>
        <strain evidence="4">DFY28</strain>
    </source>
</reference>
<keyword evidence="1" id="KW-0812">Transmembrane</keyword>
<evidence type="ECO:0000313" key="4">
    <source>
        <dbReference type="Proteomes" id="UP001596098"/>
    </source>
</evidence>
<dbReference type="PROSITE" id="PS50035">
    <property type="entry name" value="PLD"/>
    <property type="match status" value="2"/>
</dbReference>
<dbReference type="EMBL" id="JBHSQI010000008">
    <property type="protein sequence ID" value="MFC6154727.1"/>
    <property type="molecule type" value="Genomic_DNA"/>
</dbReference>
<gene>
    <name evidence="3" type="ORF">ACFPWU_13745</name>
</gene>
<dbReference type="SUPFAM" id="SSF56024">
    <property type="entry name" value="Phospholipase D/nuclease"/>
    <property type="match status" value="2"/>
</dbReference>
<dbReference type="InterPro" id="IPR001736">
    <property type="entry name" value="PLipase_D/transphosphatidylase"/>
</dbReference>
<dbReference type="InterPro" id="IPR025202">
    <property type="entry name" value="PLD-like_dom"/>
</dbReference>
<proteinExistence type="predicted"/>
<dbReference type="PANTHER" id="PTHR21248:SF22">
    <property type="entry name" value="PHOSPHOLIPASE D"/>
    <property type="match status" value="1"/>
</dbReference>
<evidence type="ECO:0000259" key="2">
    <source>
        <dbReference type="PROSITE" id="PS50035"/>
    </source>
</evidence>
<dbReference type="SMART" id="SM00155">
    <property type="entry name" value="PLDc"/>
    <property type="match status" value="2"/>
</dbReference>
<keyword evidence="1" id="KW-1133">Transmembrane helix</keyword>
<dbReference type="Pfam" id="PF13091">
    <property type="entry name" value="PLDc_2"/>
    <property type="match status" value="2"/>
</dbReference>
<evidence type="ECO:0000256" key="1">
    <source>
        <dbReference type="SAM" id="Phobius"/>
    </source>
</evidence>
<keyword evidence="4" id="KW-1185">Reference proteome</keyword>
<dbReference type="Proteomes" id="UP001596098">
    <property type="component" value="Unassembled WGS sequence"/>
</dbReference>
<dbReference type="RefSeq" id="WP_239022030.1">
    <property type="nucleotide sequence ID" value="NZ_CP034929.1"/>
</dbReference>
<keyword evidence="1" id="KW-0472">Membrane</keyword>
<feature type="transmembrane region" description="Helical" evidence="1">
    <location>
        <begin position="15"/>
        <end position="36"/>
    </location>
</feature>
<feature type="domain" description="PLD phosphodiesterase" evidence="2">
    <location>
        <begin position="159"/>
        <end position="186"/>
    </location>
</feature>
<name>A0ABW1R0V0_9ACTN</name>
<accession>A0ABW1R0V0</accession>
<dbReference type="CDD" id="cd09159">
    <property type="entry name" value="PLDc_ybhO_like_2"/>
    <property type="match status" value="1"/>
</dbReference>